<evidence type="ECO:0000256" key="1">
    <source>
        <dbReference type="SAM" id="MobiDB-lite"/>
    </source>
</evidence>
<dbReference type="InParanoid" id="K1WVF2"/>
<evidence type="ECO:0000313" key="2">
    <source>
        <dbReference type="EMBL" id="EKD21600.1"/>
    </source>
</evidence>
<feature type="region of interest" description="Disordered" evidence="1">
    <location>
        <begin position="204"/>
        <end position="224"/>
    </location>
</feature>
<feature type="compositionally biased region" description="Low complexity" evidence="1">
    <location>
        <begin position="128"/>
        <end position="142"/>
    </location>
</feature>
<sequence length="224" mass="24796">MSSHEDDGPSPLTRIAQLESLRKCVLLDPDKFNGTVQRWDTWLPSIKAKLLVDDQLALAYDNPNKIQEAEDKLLACKQGTDALYIYPDANKIIAFRNGLNSTIRTRLNGQLTLPTTYTEYVHVTQQLGRSSGSSGLSGPSHGFPRPSAPLLQNRPRTSTGPLPGDPMDLSAVDRAQQLEQLQHANELGAIELIDAHEANQTQLLEDRYPTLQHAPHSTLDQREA</sequence>
<dbReference type="Proteomes" id="UP000006753">
    <property type="component" value="Unassembled WGS sequence"/>
</dbReference>
<evidence type="ECO:0000313" key="3">
    <source>
        <dbReference type="Proteomes" id="UP000006753"/>
    </source>
</evidence>
<organism evidence="2 3">
    <name type="scientific">Marssonina brunnea f. sp. multigermtubi (strain MB_m1)</name>
    <name type="common">Marssonina leaf spot fungus</name>
    <dbReference type="NCBI Taxonomy" id="1072389"/>
    <lineage>
        <taxon>Eukaryota</taxon>
        <taxon>Fungi</taxon>
        <taxon>Dikarya</taxon>
        <taxon>Ascomycota</taxon>
        <taxon>Pezizomycotina</taxon>
        <taxon>Leotiomycetes</taxon>
        <taxon>Helotiales</taxon>
        <taxon>Drepanopezizaceae</taxon>
        <taxon>Drepanopeziza</taxon>
    </lineage>
</organism>
<dbReference type="KEGG" id="mbe:MBM_00713"/>
<dbReference type="AlphaFoldDB" id="K1WVF2"/>
<dbReference type="OrthoDB" id="3557951at2759"/>
<proteinExistence type="predicted"/>
<dbReference type="EMBL" id="JH921428">
    <property type="protein sequence ID" value="EKD21600.1"/>
    <property type="molecule type" value="Genomic_DNA"/>
</dbReference>
<accession>K1WVF2</accession>
<dbReference type="eggNOG" id="ENOG502T9YQ">
    <property type="taxonomic scope" value="Eukaryota"/>
</dbReference>
<gene>
    <name evidence="2" type="ORF">MBM_00713</name>
</gene>
<name>K1WVF2_MARBU</name>
<dbReference type="HOGENOM" id="CLU_077747_0_0_1"/>
<feature type="region of interest" description="Disordered" evidence="1">
    <location>
        <begin position="128"/>
        <end position="169"/>
    </location>
</feature>
<protein>
    <submittedName>
        <fullName evidence="2">Uncharacterized protein</fullName>
    </submittedName>
</protein>
<reference evidence="2 3" key="1">
    <citation type="journal article" date="2012" name="BMC Genomics">
        <title>Sequencing the genome of Marssonina brunnea reveals fungus-poplar co-evolution.</title>
        <authorList>
            <person name="Zhu S."/>
            <person name="Cao Y.-Z."/>
            <person name="Jiang C."/>
            <person name="Tan B.-Y."/>
            <person name="Wang Z."/>
            <person name="Feng S."/>
            <person name="Zhang L."/>
            <person name="Su X.-H."/>
            <person name="Brejova B."/>
            <person name="Vinar T."/>
            <person name="Xu M."/>
            <person name="Wang M.-X."/>
            <person name="Zhang S.-G."/>
            <person name="Huang M.-R."/>
            <person name="Wu R."/>
            <person name="Zhou Y."/>
        </authorList>
    </citation>
    <scope>NUCLEOTIDE SEQUENCE [LARGE SCALE GENOMIC DNA]</scope>
    <source>
        <strain evidence="2 3">MB_m1</strain>
    </source>
</reference>
<keyword evidence="3" id="KW-1185">Reference proteome</keyword>